<feature type="region of interest" description="Disordered" evidence="10">
    <location>
        <begin position="193"/>
        <end position="212"/>
    </location>
</feature>
<comment type="similarity">
    <text evidence="2">Belongs to the RRM TET family.</text>
</comment>
<feature type="transmembrane region" description="Helical" evidence="11">
    <location>
        <begin position="434"/>
        <end position="460"/>
    </location>
</feature>
<dbReference type="Gene3D" id="4.10.1060.10">
    <property type="entry name" value="Zinc finger, RanBP2-type"/>
    <property type="match status" value="1"/>
</dbReference>
<evidence type="ECO:0000256" key="6">
    <source>
        <dbReference type="ARBA" id="ARBA00022884"/>
    </source>
</evidence>
<keyword evidence="11" id="KW-1133">Transmembrane helix</keyword>
<dbReference type="PROSITE" id="PS01358">
    <property type="entry name" value="ZF_RANBP2_1"/>
    <property type="match status" value="1"/>
</dbReference>
<dbReference type="GO" id="GO:0006355">
    <property type="term" value="P:regulation of DNA-templated transcription"/>
    <property type="evidence" value="ECO:0007669"/>
    <property type="project" value="InterPro"/>
</dbReference>
<dbReference type="InterPro" id="IPR035979">
    <property type="entry name" value="RBD_domain_sf"/>
</dbReference>
<dbReference type="Gramene" id="EFJ13745">
    <property type="protein sequence ID" value="EFJ13745"/>
    <property type="gene ID" value="SELMODRAFT_446169"/>
</dbReference>
<dbReference type="AlphaFoldDB" id="D8SP98"/>
<evidence type="ECO:0000256" key="4">
    <source>
        <dbReference type="ARBA" id="ARBA00022771"/>
    </source>
</evidence>
<evidence type="ECO:0000256" key="7">
    <source>
        <dbReference type="ARBA" id="ARBA00023242"/>
    </source>
</evidence>
<evidence type="ECO:0000256" key="5">
    <source>
        <dbReference type="ARBA" id="ARBA00022833"/>
    </source>
</evidence>
<evidence type="ECO:0000313" key="14">
    <source>
        <dbReference type="EMBL" id="EFJ13745.1"/>
    </source>
</evidence>
<dbReference type="SMART" id="SM00360">
    <property type="entry name" value="RRM"/>
    <property type="match status" value="1"/>
</dbReference>
<dbReference type="EMBL" id="GL377631">
    <property type="protein sequence ID" value="EFJ13745.1"/>
    <property type="molecule type" value="Genomic_DNA"/>
</dbReference>
<evidence type="ECO:0008006" key="16">
    <source>
        <dbReference type="Google" id="ProtNLM"/>
    </source>
</evidence>
<dbReference type="Gene3D" id="3.30.70.330">
    <property type="match status" value="1"/>
</dbReference>
<accession>D8SP98</accession>
<name>D8SP98_SELML</name>
<keyword evidence="5" id="KW-0862">Zinc</keyword>
<reference evidence="14 15" key="1">
    <citation type="journal article" date="2011" name="Science">
        <title>The Selaginella genome identifies genetic changes associated with the evolution of vascular plants.</title>
        <authorList>
            <person name="Banks J.A."/>
            <person name="Nishiyama T."/>
            <person name="Hasebe M."/>
            <person name="Bowman J.L."/>
            <person name="Gribskov M."/>
            <person name="dePamphilis C."/>
            <person name="Albert V.A."/>
            <person name="Aono N."/>
            <person name="Aoyama T."/>
            <person name="Ambrose B.A."/>
            <person name="Ashton N.W."/>
            <person name="Axtell M.J."/>
            <person name="Barker E."/>
            <person name="Barker M.S."/>
            <person name="Bennetzen J.L."/>
            <person name="Bonawitz N.D."/>
            <person name="Chapple C."/>
            <person name="Cheng C."/>
            <person name="Correa L.G."/>
            <person name="Dacre M."/>
            <person name="DeBarry J."/>
            <person name="Dreyer I."/>
            <person name="Elias M."/>
            <person name="Engstrom E.M."/>
            <person name="Estelle M."/>
            <person name="Feng L."/>
            <person name="Finet C."/>
            <person name="Floyd S.K."/>
            <person name="Frommer W.B."/>
            <person name="Fujita T."/>
            <person name="Gramzow L."/>
            <person name="Gutensohn M."/>
            <person name="Harholt J."/>
            <person name="Hattori M."/>
            <person name="Heyl A."/>
            <person name="Hirai T."/>
            <person name="Hiwatashi Y."/>
            <person name="Ishikawa M."/>
            <person name="Iwata M."/>
            <person name="Karol K.G."/>
            <person name="Koehler B."/>
            <person name="Kolukisaoglu U."/>
            <person name="Kubo M."/>
            <person name="Kurata T."/>
            <person name="Lalonde S."/>
            <person name="Li K."/>
            <person name="Li Y."/>
            <person name="Litt A."/>
            <person name="Lyons E."/>
            <person name="Manning G."/>
            <person name="Maruyama T."/>
            <person name="Michael T.P."/>
            <person name="Mikami K."/>
            <person name="Miyazaki S."/>
            <person name="Morinaga S."/>
            <person name="Murata T."/>
            <person name="Mueller-Roeber B."/>
            <person name="Nelson D.R."/>
            <person name="Obara M."/>
            <person name="Oguri Y."/>
            <person name="Olmstead R.G."/>
            <person name="Onodera N."/>
            <person name="Petersen B.L."/>
            <person name="Pils B."/>
            <person name="Prigge M."/>
            <person name="Rensing S.A."/>
            <person name="Riano-Pachon D.M."/>
            <person name="Roberts A.W."/>
            <person name="Sato Y."/>
            <person name="Scheller H.V."/>
            <person name="Schulz B."/>
            <person name="Schulz C."/>
            <person name="Shakirov E.V."/>
            <person name="Shibagaki N."/>
            <person name="Shinohara N."/>
            <person name="Shippen D.E."/>
            <person name="Soerensen I."/>
            <person name="Sotooka R."/>
            <person name="Sugimoto N."/>
            <person name="Sugita M."/>
            <person name="Sumikawa N."/>
            <person name="Tanurdzic M."/>
            <person name="Theissen G."/>
            <person name="Ulvskov P."/>
            <person name="Wakazuki S."/>
            <person name="Weng J.K."/>
            <person name="Willats W.W."/>
            <person name="Wipf D."/>
            <person name="Wolf P.G."/>
            <person name="Yang L."/>
            <person name="Zimmer A.D."/>
            <person name="Zhu Q."/>
            <person name="Mitros T."/>
            <person name="Hellsten U."/>
            <person name="Loque D."/>
            <person name="Otillar R."/>
            <person name="Salamov A."/>
            <person name="Schmutz J."/>
            <person name="Shapiro H."/>
            <person name="Lindquist E."/>
            <person name="Lucas S."/>
            <person name="Rokhsar D."/>
            <person name="Grigoriev I.V."/>
        </authorList>
    </citation>
    <scope>NUCLEOTIDE SEQUENCE [LARGE SCALE GENOMIC DNA]</scope>
</reference>
<dbReference type="PANTHER" id="PTHR23238">
    <property type="entry name" value="RNA BINDING PROTEIN"/>
    <property type="match status" value="1"/>
</dbReference>
<dbReference type="InterPro" id="IPR012677">
    <property type="entry name" value="Nucleotide-bd_a/b_plait_sf"/>
</dbReference>
<keyword evidence="6 8" id="KW-0694">RNA-binding</keyword>
<feature type="region of interest" description="Disordered" evidence="10">
    <location>
        <begin position="162"/>
        <end position="182"/>
    </location>
</feature>
<feature type="domain" description="RRM" evidence="12">
    <location>
        <begin position="85"/>
        <end position="164"/>
    </location>
</feature>
<keyword evidence="7" id="KW-0539">Nucleus</keyword>
<dbReference type="GO" id="GO:0005634">
    <property type="term" value="C:nucleus"/>
    <property type="evidence" value="ECO:0000318"/>
    <property type="project" value="GO_Central"/>
</dbReference>
<dbReference type="GO" id="GO:0003712">
    <property type="term" value="F:transcription coregulator activity"/>
    <property type="evidence" value="ECO:0000318"/>
    <property type="project" value="GO_Central"/>
</dbReference>
<dbReference type="SMART" id="SM00547">
    <property type="entry name" value="ZnF_RBZ"/>
    <property type="match status" value="1"/>
</dbReference>
<evidence type="ECO:0000256" key="1">
    <source>
        <dbReference type="ARBA" id="ARBA00004123"/>
    </source>
</evidence>
<dbReference type="PROSITE" id="PS50199">
    <property type="entry name" value="ZF_RANBP2_2"/>
    <property type="match status" value="1"/>
</dbReference>
<dbReference type="Proteomes" id="UP000001514">
    <property type="component" value="Unassembled WGS sequence"/>
</dbReference>
<feature type="transmembrane region" description="Helical" evidence="11">
    <location>
        <begin position="391"/>
        <end position="414"/>
    </location>
</feature>
<keyword evidence="4 9" id="KW-0863">Zinc-finger</keyword>
<sequence length="549" mass="59950">MEGEGDGDGAVALGGADEEFARSAPPDASAEPEGLAAEVAAAVPQEEGEWDREKGSQQPESTPLNSAVRSEVERREVHRFREDADMIHISNLPDGVTEENLVELLAEAGEPKVGREGIKVFKTYHGDCEAEVVLEDPKDAKGLIKWFDGYEYKGSKIQVSLARKTSGSRSRSPSLSPRRGRFSDFPYRAAVRGRGRRYDGPGRGGGFGRGRGPYDEFRADGFGRNNPNVAPREGDWICTEPTCGNLNFARRTACNNCSRPRRDMSPFRMDPPNFRPLPPPFLDGPPPEASIEEEEEEEVFMVVDTGRGKETTITRTGDRLQEVLETRDDRHRRMLLAGEEEDETIEREAGLQFQFAGTATSRSGRIWITAMVAVEGTAAERDETRETRFEVVLVAATLVDAAGLIELALVVAALDLDGAGAVDGLSAGSSFPGVGVGGLLAAFFSPLAAVAVVAAAVPCFDAALARERISEVFRIWFTHVHAFFQSVVDFFQLVCLLLDAKQAFLLAFESVLDCFQPGNVSVQPGNLRVQRVSVHLHFLRFYDKPNVSG</sequence>
<protein>
    <recommendedName>
        <fullName evidence="16">RanBP2-type domain-containing protein</fullName>
    </recommendedName>
</protein>
<dbReference type="InterPro" id="IPR000504">
    <property type="entry name" value="RRM_dom"/>
</dbReference>
<dbReference type="InterPro" id="IPR001876">
    <property type="entry name" value="Znf_RanBP2"/>
</dbReference>
<proteinExistence type="inferred from homology"/>
<dbReference type="STRING" id="88036.D8SP98"/>
<feature type="compositionally biased region" description="Low complexity" evidence="10">
    <location>
        <begin position="31"/>
        <end position="45"/>
    </location>
</feature>
<feature type="compositionally biased region" description="Gly residues" evidence="10">
    <location>
        <begin position="201"/>
        <end position="211"/>
    </location>
</feature>
<keyword evidence="11" id="KW-0472">Membrane</keyword>
<dbReference type="HOGENOM" id="CLU_036761_0_0_1"/>
<feature type="compositionally biased region" description="Polar residues" evidence="10">
    <location>
        <begin position="56"/>
        <end position="67"/>
    </location>
</feature>
<dbReference type="SUPFAM" id="SSF54928">
    <property type="entry name" value="RNA-binding domain, RBD"/>
    <property type="match status" value="1"/>
</dbReference>
<dbReference type="InterPro" id="IPR034870">
    <property type="entry name" value="TET_fam"/>
</dbReference>
<dbReference type="SUPFAM" id="SSF90209">
    <property type="entry name" value="Ran binding protein zinc finger-like"/>
    <property type="match status" value="1"/>
</dbReference>
<evidence type="ECO:0000256" key="11">
    <source>
        <dbReference type="SAM" id="Phobius"/>
    </source>
</evidence>
<dbReference type="PROSITE" id="PS50102">
    <property type="entry name" value="RRM"/>
    <property type="match status" value="1"/>
</dbReference>
<evidence type="ECO:0000259" key="12">
    <source>
        <dbReference type="PROSITE" id="PS50102"/>
    </source>
</evidence>
<dbReference type="FunFam" id="4.10.1060.10:FF:000017">
    <property type="entry name" value="FUS RNA-binding protein"/>
    <property type="match status" value="1"/>
</dbReference>
<evidence type="ECO:0000256" key="8">
    <source>
        <dbReference type="PROSITE-ProRule" id="PRU00176"/>
    </source>
</evidence>
<evidence type="ECO:0000256" key="9">
    <source>
        <dbReference type="PROSITE-ProRule" id="PRU00322"/>
    </source>
</evidence>
<evidence type="ECO:0000256" key="2">
    <source>
        <dbReference type="ARBA" id="ARBA00008448"/>
    </source>
</evidence>
<dbReference type="GO" id="GO:0008270">
    <property type="term" value="F:zinc ion binding"/>
    <property type="evidence" value="ECO:0007669"/>
    <property type="project" value="UniProtKB-KW"/>
</dbReference>
<dbReference type="InterPro" id="IPR036443">
    <property type="entry name" value="Znf_RanBP2_sf"/>
</dbReference>
<evidence type="ECO:0000259" key="13">
    <source>
        <dbReference type="PROSITE" id="PS50199"/>
    </source>
</evidence>
<dbReference type="Pfam" id="PF00641">
    <property type="entry name" value="Zn_ribbon_RanBP"/>
    <property type="match status" value="1"/>
</dbReference>
<dbReference type="eggNOG" id="KOG1995">
    <property type="taxonomic scope" value="Eukaryota"/>
</dbReference>
<dbReference type="KEGG" id="smo:SELMODRAFT_446169"/>
<keyword evidence="11" id="KW-0812">Transmembrane</keyword>
<evidence type="ECO:0000256" key="10">
    <source>
        <dbReference type="SAM" id="MobiDB-lite"/>
    </source>
</evidence>
<feature type="compositionally biased region" description="Low complexity" evidence="10">
    <location>
        <begin position="167"/>
        <end position="177"/>
    </location>
</feature>
<feature type="region of interest" description="Disordered" evidence="10">
    <location>
        <begin position="1"/>
        <end position="70"/>
    </location>
</feature>
<evidence type="ECO:0000313" key="15">
    <source>
        <dbReference type="Proteomes" id="UP000001514"/>
    </source>
</evidence>
<feature type="domain" description="RanBP2-type" evidence="13">
    <location>
        <begin position="232"/>
        <end position="263"/>
    </location>
</feature>
<gene>
    <name evidence="14" type="ORF">SELMODRAFT_446169</name>
</gene>
<dbReference type="GO" id="GO:0003723">
    <property type="term" value="F:RNA binding"/>
    <property type="evidence" value="ECO:0000318"/>
    <property type="project" value="GO_Central"/>
</dbReference>
<organism evidence="15">
    <name type="scientific">Selaginella moellendorffii</name>
    <name type="common">Spikemoss</name>
    <dbReference type="NCBI Taxonomy" id="88036"/>
    <lineage>
        <taxon>Eukaryota</taxon>
        <taxon>Viridiplantae</taxon>
        <taxon>Streptophyta</taxon>
        <taxon>Embryophyta</taxon>
        <taxon>Tracheophyta</taxon>
        <taxon>Lycopodiopsida</taxon>
        <taxon>Selaginellales</taxon>
        <taxon>Selaginellaceae</taxon>
        <taxon>Selaginella</taxon>
    </lineage>
</organism>
<dbReference type="InParanoid" id="D8SP98"/>
<comment type="subcellular location">
    <subcellularLocation>
        <location evidence="1">Nucleus</location>
    </subcellularLocation>
</comment>
<keyword evidence="15" id="KW-1185">Reference proteome</keyword>
<evidence type="ECO:0000256" key="3">
    <source>
        <dbReference type="ARBA" id="ARBA00022723"/>
    </source>
</evidence>
<keyword evidence="3" id="KW-0479">Metal-binding</keyword>